<feature type="domain" description="Thioredoxin" evidence="18">
    <location>
        <begin position="1"/>
        <end position="119"/>
    </location>
</feature>
<feature type="binding site" evidence="16">
    <location>
        <position position="500"/>
    </location>
    <ligand>
        <name>ATP</name>
        <dbReference type="ChEBI" id="CHEBI:30616"/>
    </ligand>
</feature>
<dbReference type="CDD" id="cd02948">
    <property type="entry name" value="TRX_NDPK"/>
    <property type="match status" value="1"/>
</dbReference>
<feature type="binding site" evidence="16">
    <location>
        <position position="528"/>
    </location>
    <ligand>
        <name>ATP</name>
        <dbReference type="ChEBI" id="CHEBI:30616"/>
    </ligand>
</feature>
<evidence type="ECO:0000256" key="10">
    <source>
        <dbReference type="ARBA" id="ARBA00058364"/>
    </source>
</evidence>
<dbReference type="InterPro" id="IPR036850">
    <property type="entry name" value="NDK-like_dom_sf"/>
</dbReference>
<comment type="similarity">
    <text evidence="16">Belongs to the NDK family.</text>
</comment>
<feature type="binding site" evidence="16">
    <location>
        <position position="453"/>
    </location>
    <ligand>
        <name>ATP</name>
        <dbReference type="ChEBI" id="CHEBI:30616"/>
    </ligand>
</feature>
<dbReference type="GO" id="GO:0030154">
    <property type="term" value="P:cell differentiation"/>
    <property type="evidence" value="ECO:0007669"/>
    <property type="project" value="UniProtKB-KW"/>
</dbReference>
<evidence type="ECO:0000313" key="20">
    <source>
        <dbReference type="RefSeq" id="XP_010839794.1"/>
    </source>
</evidence>
<keyword evidence="4" id="KW-0963">Cytoplasm</keyword>
<dbReference type="CDD" id="cd04416">
    <property type="entry name" value="NDPk_TX"/>
    <property type="match status" value="2"/>
</dbReference>
<reference evidence="20" key="1">
    <citation type="submission" date="2025-08" db="UniProtKB">
        <authorList>
            <consortium name="RefSeq"/>
        </authorList>
    </citation>
    <scope>IDENTIFICATION</scope>
    <source>
        <tissue evidence="20">Blood</tissue>
    </source>
</reference>
<dbReference type="GO" id="GO:0007283">
    <property type="term" value="P:spermatogenesis"/>
    <property type="evidence" value="ECO:0007669"/>
    <property type="project" value="UniProtKB-KW"/>
</dbReference>
<comment type="caution">
    <text evidence="16">Lacks conserved residue(s) required for the propagation of feature annotation.</text>
</comment>
<evidence type="ECO:0000256" key="12">
    <source>
        <dbReference type="ARBA" id="ARBA00068138"/>
    </source>
</evidence>
<comment type="subcellular location">
    <subcellularLocation>
        <location evidence="1">Cytoplasm</location>
    </subcellularLocation>
</comment>
<dbReference type="AlphaFoldDB" id="A0A6P3HKV2"/>
<keyword evidence="5" id="KW-0677">Repeat</keyword>
<evidence type="ECO:0000256" key="5">
    <source>
        <dbReference type="ARBA" id="ARBA00022737"/>
    </source>
</evidence>
<feature type="binding site" evidence="16">
    <location>
        <position position="558"/>
    </location>
    <ligand>
        <name>ATP</name>
        <dbReference type="ChEBI" id="CHEBI:30616"/>
    </ligand>
</feature>
<evidence type="ECO:0000256" key="13">
    <source>
        <dbReference type="ARBA" id="ARBA00080016"/>
    </source>
</evidence>
<comment type="similarity">
    <text evidence="11">In the C-terminal section; belongs to the NDK family.</text>
</comment>
<evidence type="ECO:0000256" key="14">
    <source>
        <dbReference type="ARBA" id="ARBA00080209"/>
    </source>
</evidence>
<dbReference type="Pfam" id="PF00334">
    <property type="entry name" value="NDK"/>
    <property type="match status" value="2"/>
</dbReference>
<keyword evidence="6" id="KW-0221">Differentiation</keyword>
<name>A0A6P3HKV2_BISBB</name>
<dbReference type="InterPro" id="IPR036249">
    <property type="entry name" value="Thioredoxin-like_sf"/>
</dbReference>
<evidence type="ECO:0000256" key="6">
    <source>
        <dbReference type="ARBA" id="ARBA00022782"/>
    </source>
</evidence>
<feature type="active site" description="Pros-phosphohistidine intermediate" evidence="16">
    <location>
        <position position="561"/>
    </location>
</feature>
<dbReference type="InterPro" id="IPR013766">
    <property type="entry name" value="Thioredoxin_domain"/>
</dbReference>
<organism evidence="19 20">
    <name type="scientific">Bison bison bison</name>
    <name type="common">North American plains bison</name>
    <dbReference type="NCBI Taxonomy" id="43346"/>
    <lineage>
        <taxon>Eukaryota</taxon>
        <taxon>Metazoa</taxon>
        <taxon>Chordata</taxon>
        <taxon>Craniata</taxon>
        <taxon>Vertebrata</taxon>
        <taxon>Euteleostomi</taxon>
        <taxon>Mammalia</taxon>
        <taxon>Eutheria</taxon>
        <taxon>Laurasiatheria</taxon>
        <taxon>Artiodactyla</taxon>
        <taxon>Ruminantia</taxon>
        <taxon>Pecora</taxon>
        <taxon>Bovidae</taxon>
        <taxon>Bovinae</taxon>
        <taxon>Bison</taxon>
    </lineage>
</organism>
<keyword evidence="7" id="KW-0378">Hydrolase</keyword>
<proteinExistence type="inferred from homology"/>
<dbReference type="PANTHER" id="PTHR46135">
    <property type="entry name" value="NME/NM23 FAMILY MEMBER 8"/>
    <property type="match status" value="1"/>
</dbReference>
<evidence type="ECO:0000256" key="3">
    <source>
        <dbReference type="ARBA" id="ARBA00022473"/>
    </source>
</evidence>
<evidence type="ECO:0000256" key="11">
    <source>
        <dbReference type="ARBA" id="ARBA00060743"/>
    </source>
</evidence>
<dbReference type="PROSITE" id="PS51352">
    <property type="entry name" value="THIOREDOXIN_2"/>
    <property type="match status" value="1"/>
</dbReference>
<dbReference type="GO" id="GO:0005737">
    <property type="term" value="C:cytoplasm"/>
    <property type="evidence" value="ECO:0007669"/>
    <property type="project" value="UniProtKB-SubCell"/>
</dbReference>
<dbReference type="GeneID" id="104989717"/>
<dbReference type="CTD" id="51314"/>
<keyword evidence="3" id="KW-0217">Developmental protein</keyword>
<evidence type="ECO:0000256" key="16">
    <source>
        <dbReference type="PROSITE-ProRule" id="PRU00706"/>
    </source>
</evidence>
<comment type="subunit">
    <text evidence="2">Monomer.</text>
</comment>
<dbReference type="Gene3D" id="3.30.70.141">
    <property type="entry name" value="Nucleoside diphosphate kinase-like domain"/>
    <property type="match status" value="3"/>
</dbReference>
<dbReference type="InterPro" id="IPR034907">
    <property type="entry name" value="NDK-like_dom"/>
</dbReference>
<dbReference type="Gene3D" id="3.40.30.10">
    <property type="entry name" value="Glutaredoxin"/>
    <property type="match status" value="1"/>
</dbReference>
<dbReference type="PROSITE" id="PS51374">
    <property type="entry name" value="NDPK_LIKE"/>
    <property type="match status" value="3"/>
</dbReference>
<keyword evidence="9" id="KW-1015">Disulfide bond</keyword>
<keyword evidence="8" id="KW-0744">Spermatogenesis</keyword>
<feature type="binding site" evidence="16">
    <location>
        <position position="534"/>
    </location>
    <ligand>
        <name>ATP</name>
        <dbReference type="ChEBI" id="CHEBI:30616"/>
    </ligand>
</feature>
<dbReference type="FunFam" id="3.30.70.141:FF:000012">
    <property type="entry name" value="Thioredoxin domain-containing protein 3"/>
    <property type="match status" value="1"/>
</dbReference>
<accession>A0A6P3HKV2</accession>
<dbReference type="InterPro" id="IPR051766">
    <property type="entry name" value="TXND_domain-containing"/>
</dbReference>
<evidence type="ECO:0000256" key="17">
    <source>
        <dbReference type="SAM" id="MobiDB-lite"/>
    </source>
</evidence>
<dbReference type="GO" id="GO:0016787">
    <property type="term" value="F:hydrolase activity"/>
    <property type="evidence" value="ECO:0007669"/>
    <property type="project" value="UniProtKB-KW"/>
</dbReference>
<evidence type="ECO:0000256" key="7">
    <source>
        <dbReference type="ARBA" id="ARBA00022801"/>
    </source>
</evidence>
<evidence type="ECO:0000256" key="4">
    <source>
        <dbReference type="ARBA" id="ARBA00022490"/>
    </source>
</evidence>
<evidence type="ECO:0000256" key="15">
    <source>
        <dbReference type="ARBA" id="ARBA00080800"/>
    </source>
</evidence>
<dbReference type="SUPFAM" id="SSF54919">
    <property type="entry name" value="Nucleoside diphosphate kinase, NDK"/>
    <property type="match status" value="3"/>
</dbReference>
<dbReference type="Proteomes" id="UP000515208">
    <property type="component" value="Unplaced"/>
</dbReference>
<dbReference type="KEGG" id="bbis:104989717"/>
<feature type="binding site" evidence="16">
    <location>
        <position position="548"/>
    </location>
    <ligand>
        <name>ATP</name>
        <dbReference type="ChEBI" id="CHEBI:30616"/>
    </ligand>
</feature>
<evidence type="ECO:0000256" key="9">
    <source>
        <dbReference type="ARBA" id="ARBA00023157"/>
    </source>
</evidence>
<dbReference type="PANTHER" id="PTHR46135:SF2">
    <property type="entry name" value="THIOREDOXIN DOMAIN-CONTAINING PROTEIN 3"/>
    <property type="match status" value="1"/>
</dbReference>
<comment type="function">
    <text evidence="10">Probably required during the final stages of sperm tail maturation in the testis and/or epididymis, where extensive disulfide bonding of fibrous sheath (FS) proteins occurs. In vitro, it has neither nucleoside diphosphate kinase (NDPK) activity nor reducing activity on disulfide bonds. Exhibits a 3'-5' exonuclease activity with a preference for single-stranded DNA, suggesting roles in DNA proofreading and repair.</text>
</comment>
<evidence type="ECO:0000256" key="8">
    <source>
        <dbReference type="ARBA" id="ARBA00022871"/>
    </source>
</evidence>
<dbReference type="OrthoDB" id="10263751at2759"/>
<evidence type="ECO:0000256" key="2">
    <source>
        <dbReference type="ARBA" id="ARBA00011245"/>
    </source>
</evidence>
<dbReference type="SUPFAM" id="SSF52833">
    <property type="entry name" value="Thioredoxin-like"/>
    <property type="match status" value="1"/>
</dbReference>
<dbReference type="SMART" id="SM00562">
    <property type="entry name" value="NDK"/>
    <property type="match status" value="2"/>
</dbReference>
<dbReference type="RefSeq" id="XP_010839794.1">
    <property type="nucleotide sequence ID" value="XM_010841492.1"/>
</dbReference>
<dbReference type="PROSITE" id="PS00194">
    <property type="entry name" value="THIOREDOXIN_1"/>
    <property type="match status" value="1"/>
</dbReference>
<dbReference type="FunFam" id="3.40.30.10:FF:000207">
    <property type="entry name" value="thioredoxin domain-containing protein 3"/>
    <property type="match status" value="1"/>
</dbReference>
<evidence type="ECO:0000259" key="18">
    <source>
        <dbReference type="PROSITE" id="PS51352"/>
    </source>
</evidence>
<evidence type="ECO:0000313" key="19">
    <source>
        <dbReference type="Proteomes" id="UP000515208"/>
    </source>
</evidence>
<feature type="region of interest" description="Disordered" evidence="17">
    <location>
        <begin position="236"/>
        <end position="264"/>
    </location>
</feature>
<keyword evidence="19" id="KW-1185">Reference proteome</keyword>
<dbReference type="Pfam" id="PF00085">
    <property type="entry name" value="Thioredoxin"/>
    <property type="match status" value="1"/>
</dbReference>
<dbReference type="GO" id="GO:0036126">
    <property type="term" value="C:sperm flagellum"/>
    <property type="evidence" value="ECO:0007669"/>
    <property type="project" value="UniProtKB-ARBA"/>
</dbReference>
<sequence length="588" mass="67480">MAGKKREIQLQAVINNQSLWDEMMQNKGLTVIDVYQAWCGPCKAMQTLFRKLKNELNEDELLHFAVAEADSIVTLQPFRDKCEPVFLFSVNGTIVAKIQGANAPLVNQKIIALVNEERKIAAGEMVRPQYHEIAFVDSDSEDAGELNYESVDKIYTIVIIKPDAVAARKVQEIKEKIIKAEFVIEAEDKKPLTEEQVKHFYSQIVDQPDFEDFVSFMTRNLSYILVVSQAKAKQPSWDESEVNSETESKEPWDEQQEMAKPSRMKERKSLQQYLEIQQISQFCDVEENITNTKFIDVLIPDFKKIRGIKFEKILALLRPALANERTEDVLNKIQDEGFKILLQRQIVLSEEEAKTLCKEYENKDYFGNVIENMTSGPSLALVLVRENGLGHWKQLIGPSNVEEAKEYLPECLCAQFAIEGLPINQLYGSDSLEAAEREIQHFFPPQHTVALIKPHVTQEQREDIMKIIKETGFDITQMKETLLIEEEAEKIYFKIKRKAFYKDVLDVLAEGTSLVMILTKWNAVSDWRRLMGPTDPEEARLLSPDSIRAQFGKNILKNAVHGASNMEEAMETISRMFEDFVPENLEEN</sequence>
<evidence type="ECO:0000256" key="1">
    <source>
        <dbReference type="ARBA" id="ARBA00004496"/>
    </source>
</evidence>
<dbReference type="InterPro" id="IPR017937">
    <property type="entry name" value="Thioredoxin_CS"/>
</dbReference>
<protein>
    <recommendedName>
        <fullName evidence="12">Thioredoxin domain-containing protein 3</fullName>
    </recommendedName>
    <alternativeName>
        <fullName evidence="14">3'-5' exonuclease NME8</fullName>
    </alternativeName>
    <alternativeName>
        <fullName evidence="15">NME/NM23 family member 8</fullName>
    </alternativeName>
    <alternativeName>
        <fullName evidence="13">Spermatid-specific thioredoxin-2</fullName>
    </alternativeName>
</protein>
<gene>
    <name evidence="20" type="primary">NME8</name>
</gene>